<sequence>MERSNLQPLNVDVSSDIFNGAFDWILEEEAFQRWREGKGAWQLHCVGGPGSGKDYFKAEAYPIITLHVNENVIDHQTDIVEDFLVSIYQELEASQTFRVEKALDVYNKYCDELDPLETEGCSRRERLRLIRKAVHLTLSTPKDPRVYLLLDGIDRCGATLRLLLDSELAELQRLRMSILLTSRLAVFENEEATCEYSSLPLSVRPALDVYMQCEGCEETIICLPCTRAGKVCHECLDDCKLYEPYQHVNLKVAVSDERLTDFIAWDLEREHGDLGLNSSARKPPLSHLGEQIMLNQASRPIQAVIDDIVERSYNNIGIAKARLDMIHEMESLESLDAKKDQLPTSVTALFDFGLQQIEALPARQRDMALKSIAAAGRGVEGFQIPGLRALLDFLGVDGVRSGEEIVEAARGWLHVSSKGDPQSLLVYNMNFMYYVQQRYHKGLHRSSVQIDSHEVQRRAALYDAEDNDRPNAVRFEPQTMSETPAAVTTYKLTRTVTAMPAIEEAPAQPFLVRKGTIVWD</sequence>
<dbReference type="Proteomes" id="UP001140510">
    <property type="component" value="Unassembled WGS sequence"/>
</dbReference>
<proteinExistence type="predicted"/>
<comment type="caution">
    <text evidence="3">The sequence shown here is derived from an EMBL/GenBank/DDBJ whole genome shotgun (WGS) entry which is preliminary data.</text>
</comment>
<keyword evidence="4" id="KW-1185">Reference proteome</keyword>
<name>A0A9W9D9R3_9PLEO</name>
<evidence type="ECO:0000313" key="4">
    <source>
        <dbReference type="Proteomes" id="UP001140510"/>
    </source>
</evidence>
<reference evidence="3" key="1">
    <citation type="submission" date="2022-10" db="EMBL/GenBank/DDBJ databases">
        <title>Tapping the CABI collections for fungal endophytes: first genome assemblies for Collariella, Neodidymelliopsis, Ascochyta clinopodiicola, Didymella pomorum, Didymosphaeria variabile, Neocosmospora piperis and Neocucurbitaria cava.</title>
        <authorList>
            <person name="Hill R."/>
        </authorList>
    </citation>
    <scope>NUCLEOTIDE SEQUENCE</scope>
    <source>
        <strain evidence="3">IMI 355091</strain>
    </source>
</reference>
<evidence type="ECO:0000256" key="1">
    <source>
        <dbReference type="ARBA" id="ARBA00022737"/>
    </source>
</evidence>
<feature type="domain" description="Nephrocystin 3-like N-terminal" evidence="2">
    <location>
        <begin position="21"/>
        <end position="183"/>
    </location>
</feature>
<evidence type="ECO:0000259" key="2">
    <source>
        <dbReference type="Pfam" id="PF24883"/>
    </source>
</evidence>
<gene>
    <name evidence="3" type="ORF">N0V91_002904</name>
</gene>
<organism evidence="3 4">
    <name type="scientific">Didymella pomorum</name>
    <dbReference type="NCBI Taxonomy" id="749634"/>
    <lineage>
        <taxon>Eukaryota</taxon>
        <taxon>Fungi</taxon>
        <taxon>Dikarya</taxon>
        <taxon>Ascomycota</taxon>
        <taxon>Pezizomycotina</taxon>
        <taxon>Dothideomycetes</taxon>
        <taxon>Pleosporomycetidae</taxon>
        <taxon>Pleosporales</taxon>
        <taxon>Pleosporineae</taxon>
        <taxon>Didymellaceae</taxon>
        <taxon>Didymella</taxon>
    </lineage>
</organism>
<accession>A0A9W9D9R3</accession>
<dbReference type="AlphaFoldDB" id="A0A9W9D9R3"/>
<keyword evidence="1" id="KW-0677">Repeat</keyword>
<dbReference type="Pfam" id="PF24883">
    <property type="entry name" value="NPHP3_N"/>
    <property type="match status" value="1"/>
</dbReference>
<dbReference type="EMBL" id="JAPEVA010000013">
    <property type="protein sequence ID" value="KAJ4409088.1"/>
    <property type="molecule type" value="Genomic_DNA"/>
</dbReference>
<evidence type="ECO:0000313" key="3">
    <source>
        <dbReference type="EMBL" id="KAJ4409088.1"/>
    </source>
</evidence>
<dbReference type="OrthoDB" id="3885310at2759"/>
<dbReference type="InterPro" id="IPR056884">
    <property type="entry name" value="NPHP3-like_N"/>
</dbReference>
<protein>
    <recommendedName>
        <fullName evidence="2">Nephrocystin 3-like N-terminal domain-containing protein</fullName>
    </recommendedName>
</protein>